<reference evidence="1" key="1">
    <citation type="submission" date="2022-11" db="EMBL/GenBank/DDBJ databases">
        <authorList>
            <person name="Petersen C."/>
        </authorList>
    </citation>
    <scope>NUCLEOTIDE SEQUENCE</scope>
    <source>
        <strain evidence="1">IBT 30069</strain>
    </source>
</reference>
<proteinExistence type="predicted"/>
<sequence>MGSPAASCSEPESGLISMVQLEKAFSKAWSPRSDDYKAVTALIIHYDDDDTGAKDDARELEKTFREKLQIHAVENIAIPTDQFTDPLLFVLNKILSMKEEHHNSTKAGKTLFILAYIGHGVLRKSWGQSTKDLCLQSSRGHHHVLWEQLISHAVQTPVDFLGILDCCSTDLHSIRELSPNTHQILAACGPDDSPYLRNHGARPTFTRSICHSIDIAAAGNVESFTTDWLIQEIHNLTPKPPGEPRRTQNNPYFWT</sequence>
<evidence type="ECO:0000313" key="1">
    <source>
        <dbReference type="EMBL" id="KAJ5093268.1"/>
    </source>
</evidence>
<dbReference type="OrthoDB" id="4760831at2759"/>
<organism evidence="1 2">
    <name type="scientific">Penicillium angulare</name>
    <dbReference type="NCBI Taxonomy" id="116970"/>
    <lineage>
        <taxon>Eukaryota</taxon>
        <taxon>Fungi</taxon>
        <taxon>Dikarya</taxon>
        <taxon>Ascomycota</taxon>
        <taxon>Pezizomycotina</taxon>
        <taxon>Eurotiomycetes</taxon>
        <taxon>Eurotiomycetidae</taxon>
        <taxon>Eurotiales</taxon>
        <taxon>Aspergillaceae</taxon>
        <taxon>Penicillium</taxon>
    </lineage>
</organism>
<dbReference type="AlphaFoldDB" id="A0A9W9K4X4"/>
<reference evidence="1" key="2">
    <citation type="journal article" date="2023" name="IMA Fungus">
        <title>Comparative genomic study of the Penicillium genus elucidates a diverse pangenome and 15 lateral gene transfer events.</title>
        <authorList>
            <person name="Petersen C."/>
            <person name="Sorensen T."/>
            <person name="Nielsen M.R."/>
            <person name="Sondergaard T.E."/>
            <person name="Sorensen J.L."/>
            <person name="Fitzpatrick D.A."/>
            <person name="Frisvad J.C."/>
            <person name="Nielsen K.L."/>
        </authorList>
    </citation>
    <scope>NUCLEOTIDE SEQUENCE</scope>
    <source>
        <strain evidence="1">IBT 30069</strain>
    </source>
</reference>
<keyword evidence="2" id="KW-1185">Reference proteome</keyword>
<gene>
    <name evidence="1" type="ORF">N7456_009129</name>
</gene>
<evidence type="ECO:0000313" key="2">
    <source>
        <dbReference type="Proteomes" id="UP001149165"/>
    </source>
</evidence>
<comment type="caution">
    <text evidence="1">The sequence shown here is derived from an EMBL/GenBank/DDBJ whole genome shotgun (WGS) entry which is preliminary data.</text>
</comment>
<accession>A0A9W9K4X4</accession>
<dbReference type="EMBL" id="JAPQKH010000006">
    <property type="protein sequence ID" value="KAJ5093268.1"/>
    <property type="molecule type" value="Genomic_DNA"/>
</dbReference>
<protein>
    <submittedName>
        <fullName evidence="1">Uncharacterized protein</fullName>
    </submittedName>
</protein>
<dbReference type="Proteomes" id="UP001149165">
    <property type="component" value="Unassembled WGS sequence"/>
</dbReference>
<name>A0A9W9K4X4_9EURO</name>